<proteinExistence type="predicted"/>
<protein>
    <submittedName>
        <fullName evidence="1">Uncharacterized protein</fullName>
    </submittedName>
</protein>
<dbReference type="EMBL" id="LS992241">
    <property type="protein sequence ID" value="SYX86091.1"/>
    <property type="molecule type" value="Genomic_DNA"/>
</dbReference>
<reference evidence="2" key="1">
    <citation type="submission" date="2018-08" db="EMBL/GenBank/DDBJ databases">
        <authorList>
            <person name="Chevrot R."/>
        </authorList>
    </citation>
    <scope>NUCLEOTIDE SEQUENCE [LARGE SCALE GENOMIC DNA]</scope>
</reference>
<sequence length="58" mass="7064">MVVKRSYHINYNKVSNLRKNIKFITHFVDLPEHRQAVKSEERHILMRKRREACMPLVC</sequence>
<name>A0A383RHD5_PAEAL</name>
<evidence type="ECO:0000313" key="2">
    <source>
        <dbReference type="Proteomes" id="UP000304148"/>
    </source>
</evidence>
<organism evidence="1 2">
    <name type="scientific">Paenibacillus alvei</name>
    <name type="common">Bacillus alvei</name>
    <dbReference type="NCBI Taxonomy" id="44250"/>
    <lineage>
        <taxon>Bacteria</taxon>
        <taxon>Bacillati</taxon>
        <taxon>Bacillota</taxon>
        <taxon>Bacilli</taxon>
        <taxon>Bacillales</taxon>
        <taxon>Paenibacillaceae</taxon>
        <taxon>Paenibacillus</taxon>
    </lineage>
</organism>
<dbReference type="Proteomes" id="UP000304148">
    <property type="component" value="Chromosome"/>
</dbReference>
<dbReference type="AlphaFoldDB" id="A0A383RHD5"/>
<gene>
    <name evidence="1" type="ORF">PBLR_14513</name>
</gene>
<evidence type="ECO:0000313" key="1">
    <source>
        <dbReference type="EMBL" id="SYX86091.1"/>
    </source>
</evidence>
<accession>A0A383RHD5</accession>